<dbReference type="Gene3D" id="1.10.150.650">
    <property type="match status" value="1"/>
</dbReference>
<gene>
    <name evidence="3" type="ORF">SAMN05444422_106171</name>
</gene>
<dbReference type="SMART" id="SM00481">
    <property type="entry name" value="POLIIIAc"/>
    <property type="match status" value="1"/>
</dbReference>
<dbReference type="AlphaFoldDB" id="A0A1I1HTV5"/>
<dbReference type="Proteomes" id="UP000199161">
    <property type="component" value="Unassembled WGS sequence"/>
</dbReference>
<keyword evidence="4" id="KW-1185">Reference proteome</keyword>
<dbReference type="InterPro" id="IPR016195">
    <property type="entry name" value="Pol/histidinol_Pase-like"/>
</dbReference>
<feature type="region of interest" description="Disordered" evidence="1">
    <location>
        <begin position="265"/>
        <end position="286"/>
    </location>
</feature>
<dbReference type="PANTHER" id="PTHR42924:SF18">
    <property type="entry name" value="POLYMERASE_HISTIDINOL PHOSPHATASE N-TERMINAL DOMAIN-CONTAINING PROTEIN"/>
    <property type="match status" value="1"/>
</dbReference>
<feature type="domain" description="Polymerase/histidinol phosphatase N-terminal" evidence="2">
    <location>
        <begin position="4"/>
        <end position="67"/>
    </location>
</feature>
<dbReference type="RefSeq" id="WP_089788508.1">
    <property type="nucleotide sequence ID" value="NZ_FOKW01000006.1"/>
</dbReference>
<reference evidence="4" key="1">
    <citation type="submission" date="2016-10" db="EMBL/GenBank/DDBJ databases">
        <authorList>
            <person name="Varghese N."/>
            <person name="Submissions S."/>
        </authorList>
    </citation>
    <scope>NUCLEOTIDE SEQUENCE [LARGE SCALE GENOMIC DNA]</scope>
    <source>
        <strain evidence="4">DSM 13078</strain>
    </source>
</reference>
<dbReference type="InterPro" id="IPR004013">
    <property type="entry name" value="PHP_dom"/>
</dbReference>
<evidence type="ECO:0000259" key="2">
    <source>
        <dbReference type="SMART" id="SM00481"/>
    </source>
</evidence>
<dbReference type="OrthoDB" id="196608at2157"/>
<organism evidence="3 4">
    <name type="scientific">Natronobacterium haloterrestre</name>
    <name type="common">Halobiforma haloterrestris</name>
    <dbReference type="NCBI Taxonomy" id="148448"/>
    <lineage>
        <taxon>Archaea</taxon>
        <taxon>Methanobacteriati</taxon>
        <taxon>Methanobacteriota</taxon>
        <taxon>Stenosarchaea group</taxon>
        <taxon>Halobacteria</taxon>
        <taxon>Halobacteriales</taxon>
        <taxon>Natrialbaceae</taxon>
        <taxon>Natronobacterium</taxon>
    </lineage>
</organism>
<feature type="compositionally biased region" description="Gly residues" evidence="1">
    <location>
        <begin position="277"/>
        <end position="286"/>
    </location>
</feature>
<name>A0A1I1HTV5_NATHA</name>
<evidence type="ECO:0000313" key="3">
    <source>
        <dbReference type="EMBL" id="SFC27497.1"/>
    </source>
</evidence>
<dbReference type="InterPro" id="IPR003141">
    <property type="entry name" value="Pol/His_phosphatase_N"/>
</dbReference>
<evidence type="ECO:0000256" key="1">
    <source>
        <dbReference type="SAM" id="MobiDB-lite"/>
    </source>
</evidence>
<dbReference type="GO" id="GO:0035312">
    <property type="term" value="F:5'-3' DNA exonuclease activity"/>
    <property type="evidence" value="ECO:0007669"/>
    <property type="project" value="TreeGrafter"/>
</dbReference>
<dbReference type="Gene3D" id="3.20.20.140">
    <property type="entry name" value="Metal-dependent hydrolases"/>
    <property type="match status" value="1"/>
</dbReference>
<protein>
    <recommendedName>
        <fullName evidence="2">Polymerase/histidinol phosphatase N-terminal domain-containing protein</fullName>
    </recommendedName>
</protein>
<evidence type="ECO:0000313" key="4">
    <source>
        <dbReference type="Proteomes" id="UP000199161"/>
    </source>
</evidence>
<dbReference type="InterPro" id="IPR052018">
    <property type="entry name" value="PHP_domain"/>
</dbReference>
<dbReference type="EMBL" id="FOKW01000006">
    <property type="protein sequence ID" value="SFC27497.1"/>
    <property type="molecule type" value="Genomic_DNA"/>
</dbReference>
<dbReference type="GO" id="GO:0004534">
    <property type="term" value="F:5'-3' RNA exonuclease activity"/>
    <property type="evidence" value="ECO:0007669"/>
    <property type="project" value="TreeGrafter"/>
</dbReference>
<dbReference type="Pfam" id="PF02811">
    <property type="entry name" value="PHP"/>
    <property type="match status" value="1"/>
</dbReference>
<accession>A0A1I1HTV5</accession>
<sequence>MPYADLHVHTTRSDGSLEREAVPAAAKRHGVDVVGLTDHDRLQPVEEPVVERDGVTVVNGIELRVEIDGIDEVRPPGDRPDPGQRVDLLGYAVERTAELETLTERIQRDRIERGQAIVDRVEDRLGVDLGVTVTDGFGRPHVARAIDDHPDVDYDYEDAFDGLIGGGDPCFVPRNVPSFERGRAVLAEACSVVALAHPLRYRDPESALERAAALDAVELHYPYGRDVDLTPVRRTIDRHDLLVTGGTDAHGDELGVAGLSRDEYERLGLPAPDGDRYGSGSGNTGR</sequence>
<proteinExistence type="predicted"/>
<dbReference type="SUPFAM" id="SSF89550">
    <property type="entry name" value="PHP domain-like"/>
    <property type="match status" value="1"/>
</dbReference>
<dbReference type="PANTHER" id="PTHR42924">
    <property type="entry name" value="EXONUCLEASE"/>
    <property type="match status" value="1"/>
</dbReference>